<sequence length="169" mass="19192">MLLVLNLLSGCFGDEKESEKAAEEKHTEATEKSTKKETQSEQSANTESNVKESQNSSTTKQQAAGEKNNSNKGEKEMKEIEEVLKIEKNPKLEEKVEKEKSVIDAEYSVIKELGISKLILYVNEDVELNEAKKLAEDYKKILLEENPDFLPVVTIYKNDKEFYSILNAK</sequence>
<feature type="compositionally biased region" description="Basic and acidic residues" evidence="1">
    <location>
        <begin position="72"/>
        <end position="84"/>
    </location>
</feature>
<organism evidence="2 3">
    <name type="scientific">Ureibacillus thermophilus</name>
    <dbReference type="NCBI Taxonomy" id="367743"/>
    <lineage>
        <taxon>Bacteria</taxon>
        <taxon>Bacillati</taxon>
        <taxon>Bacillota</taxon>
        <taxon>Bacilli</taxon>
        <taxon>Bacillales</taxon>
        <taxon>Caryophanaceae</taxon>
        <taxon>Ureibacillus</taxon>
    </lineage>
</organism>
<gene>
    <name evidence="2" type="ORF">DKZ56_02160</name>
</gene>
<proteinExistence type="predicted"/>
<dbReference type="KEGG" id="uth:DKZ56_02160"/>
<evidence type="ECO:0000256" key="1">
    <source>
        <dbReference type="SAM" id="MobiDB-lite"/>
    </source>
</evidence>
<dbReference type="AlphaFoldDB" id="A0A4V1A2S7"/>
<accession>A0A4V1A2S7</accession>
<name>A0A4V1A2S7_9BACL</name>
<evidence type="ECO:0000313" key="2">
    <source>
        <dbReference type="EMBL" id="QBK24790.1"/>
    </source>
</evidence>
<dbReference type="RefSeq" id="WP_208651064.1">
    <property type="nucleotide sequence ID" value="NZ_CP036528.1"/>
</dbReference>
<keyword evidence="3" id="KW-1185">Reference proteome</keyword>
<feature type="compositionally biased region" description="Polar residues" evidence="1">
    <location>
        <begin position="44"/>
        <end position="71"/>
    </location>
</feature>
<dbReference type="Proteomes" id="UP000291151">
    <property type="component" value="Chromosome"/>
</dbReference>
<dbReference type="EMBL" id="CP036528">
    <property type="protein sequence ID" value="QBK24790.1"/>
    <property type="molecule type" value="Genomic_DNA"/>
</dbReference>
<feature type="compositionally biased region" description="Basic and acidic residues" evidence="1">
    <location>
        <begin position="13"/>
        <end position="39"/>
    </location>
</feature>
<protein>
    <submittedName>
        <fullName evidence="2">Uncharacterized protein</fullName>
    </submittedName>
</protein>
<evidence type="ECO:0000313" key="3">
    <source>
        <dbReference type="Proteomes" id="UP000291151"/>
    </source>
</evidence>
<reference evidence="2 3" key="1">
    <citation type="submission" date="2019-02" db="EMBL/GenBank/DDBJ databases">
        <title>Ureibacillus thermophilus.</title>
        <authorList>
            <person name="Sunny J.S."/>
            <person name="Natarajan A."/>
            <person name="Saleena L.M."/>
        </authorList>
    </citation>
    <scope>NUCLEOTIDE SEQUENCE [LARGE SCALE GENOMIC DNA]</scope>
    <source>
        <strain evidence="2 3">LM102</strain>
    </source>
</reference>
<feature type="region of interest" description="Disordered" evidence="1">
    <location>
        <begin position="13"/>
        <end position="84"/>
    </location>
</feature>